<name>A0A1S1QFZ7_9ACTN</name>
<keyword evidence="1" id="KW-0805">Transcription regulation</keyword>
<protein>
    <submittedName>
        <fullName evidence="6">MerR family transcriptional regulator</fullName>
    </submittedName>
</protein>
<dbReference type="CDD" id="cd01282">
    <property type="entry name" value="HTH_MerR-like_sg3"/>
    <property type="match status" value="1"/>
</dbReference>
<dbReference type="OrthoDB" id="5296483at2"/>
<evidence type="ECO:0000256" key="1">
    <source>
        <dbReference type="ARBA" id="ARBA00023015"/>
    </source>
</evidence>
<dbReference type="GO" id="GO:0003677">
    <property type="term" value="F:DNA binding"/>
    <property type="evidence" value="ECO:0007669"/>
    <property type="project" value="UniProtKB-KW"/>
</dbReference>
<evidence type="ECO:0000313" key="6">
    <source>
        <dbReference type="EMBL" id="OHV32155.1"/>
    </source>
</evidence>
<comment type="caution">
    <text evidence="6">The sequence shown here is derived from an EMBL/GenBank/DDBJ whole genome shotgun (WGS) entry which is preliminary data.</text>
</comment>
<gene>
    <name evidence="6" type="ORF">BBK14_15740</name>
</gene>
<keyword evidence="2" id="KW-0238">DNA-binding</keyword>
<dbReference type="Pfam" id="PF13411">
    <property type="entry name" value="MerR_1"/>
    <property type="match status" value="1"/>
</dbReference>
<keyword evidence="7" id="KW-1185">Reference proteome</keyword>
<dbReference type="Gene3D" id="1.10.1660.10">
    <property type="match status" value="1"/>
</dbReference>
<dbReference type="PROSITE" id="PS50937">
    <property type="entry name" value="HTH_MERR_2"/>
    <property type="match status" value="1"/>
</dbReference>
<evidence type="ECO:0000256" key="3">
    <source>
        <dbReference type="ARBA" id="ARBA00023163"/>
    </source>
</evidence>
<dbReference type="PANTHER" id="PTHR30204:SF94">
    <property type="entry name" value="HEAVY METAL-DEPENDENT TRANSCRIPTIONAL REGULATOR HI_0293-RELATED"/>
    <property type="match status" value="1"/>
</dbReference>
<dbReference type="SMART" id="SM00422">
    <property type="entry name" value="HTH_MERR"/>
    <property type="match status" value="1"/>
</dbReference>
<feature type="region of interest" description="Disordered" evidence="4">
    <location>
        <begin position="111"/>
        <end position="150"/>
    </location>
</feature>
<evidence type="ECO:0000313" key="7">
    <source>
        <dbReference type="Proteomes" id="UP000179769"/>
    </source>
</evidence>
<dbReference type="InterPro" id="IPR000551">
    <property type="entry name" value="MerR-type_HTH_dom"/>
</dbReference>
<evidence type="ECO:0000256" key="2">
    <source>
        <dbReference type="ARBA" id="ARBA00023125"/>
    </source>
</evidence>
<feature type="domain" description="HTH merR-type" evidence="5">
    <location>
        <begin position="1"/>
        <end position="68"/>
    </location>
</feature>
<sequence length="150" mass="16472">MRIGELARRAGTSPRALRHYEDQGLLAARRLANGYRDYSDADLRAVEEIRALLADGFALEETRPFVECLRAGNETAASCPDSIEGYRRKIAQIDDYVARLLRSRERLAAQLAMARDTAEPPGAEPADGPPRPAVPPQGIPGCSLYPPQTR</sequence>
<dbReference type="InterPro" id="IPR009061">
    <property type="entry name" value="DNA-bd_dom_put_sf"/>
</dbReference>
<reference evidence="7" key="1">
    <citation type="submission" date="2016-07" db="EMBL/GenBank/DDBJ databases">
        <title>Frankia sp. NRRL B-16219 Genome sequencing.</title>
        <authorList>
            <person name="Ghodhbane-Gtari F."/>
            <person name="Swanson E."/>
            <person name="Gueddou A."/>
            <person name="Louati M."/>
            <person name="Nouioui I."/>
            <person name="Hezbri K."/>
            <person name="Abebe-Akele F."/>
            <person name="Simpson S."/>
            <person name="Morris K."/>
            <person name="Thomas K."/>
            <person name="Gtari M."/>
            <person name="Tisa L.S."/>
        </authorList>
    </citation>
    <scope>NUCLEOTIDE SEQUENCE [LARGE SCALE GENOMIC DNA]</scope>
    <source>
        <strain evidence="7">NRRL B-16219</strain>
    </source>
</reference>
<dbReference type="SUPFAM" id="SSF46955">
    <property type="entry name" value="Putative DNA-binding domain"/>
    <property type="match status" value="1"/>
</dbReference>
<dbReference type="GO" id="GO:0003700">
    <property type="term" value="F:DNA-binding transcription factor activity"/>
    <property type="evidence" value="ECO:0007669"/>
    <property type="project" value="InterPro"/>
</dbReference>
<dbReference type="RefSeq" id="WP_071062492.1">
    <property type="nucleotide sequence ID" value="NZ_JBFLUH010000022.1"/>
</dbReference>
<dbReference type="Proteomes" id="UP000179769">
    <property type="component" value="Unassembled WGS sequence"/>
</dbReference>
<feature type="compositionally biased region" description="Pro residues" evidence="4">
    <location>
        <begin position="127"/>
        <end position="138"/>
    </location>
</feature>
<evidence type="ECO:0000256" key="4">
    <source>
        <dbReference type="SAM" id="MobiDB-lite"/>
    </source>
</evidence>
<dbReference type="InterPro" id="IPR047057">
    <property type="entry name" value="MerR_fam"/>
</dbReference>
<organism evidence="6 7">
    <name type="scientific">Parafrankia soli</name>
    <dbReference type="NCBI Taxonomy" id="2599596"/>
    <lineage>
        <taxon>Bacteria</taxon>
        <taxon>Bacillati</taxon>
        <taxon>Actinomycetota</taxon>
        <taxon>Actinomycetes</taxon>
        <taxon>Frankiales</taxon>
        <taxon>Frankiaceae</taxon>
        <taxon>Parafrankia</taxon>
    </lineage>
</organism>
<dbReference type="PANTHER" id="PTHR30204">
    <property type="entry name" value="REDOX-CYCLING DRUG-SENSING TRANSCRIPTIONAL ACTIVATOR SOXR"/>
    <property type="match status" value="1"/>
</dbReference>
<accession>A0A1S1QFZ7</accession>
<dbReference type="PRINTS" id="PR00040">
    <property type="entry name" value="HTHMERR"/>
</dbReference>
<dbReference type="AlphaFoldDB" id="A0A1S1QFZ7"/>
<proteinExistence type="predicted"/>
<keyword evidence="3" id="KW-0804">Transcription</keyword>
<evidence type="ECO:0000259" key="5">
    <source>
        <dbReference type="PROSITE" id="PS50937"/>
    </source>
</evidence>
<dbReference type="EMBL" id="MAXA01000158">
    <property type="protein sequence ID" value="OHV32155.1"/>
    <property type="molecule type" value="Genomic_DNA"/>
</dbReference>